<evidence type="ECO:0000256" key="1">
    <source>
        <dbReference type="SAM" id="MobiDB-lite"/>
    </source>
</evidence>
<feature type="compositionally biased region" description="Basic and acidic residues" evidence="1">
    <location>
        <begin position="110"/>
        <end position="121"/>
    </location>
</feature>
<comment type="caution">
    <text evidence="2">The sequence shown here is derived from an EMBL/GenBank/DDBJ whole genome shotgun (WGS) entry which is preliminary data.</text>
</comment>
<gene>
    <name evidence="2" type="ORF">B0H17DRAFT_1295145</name>
</gene>
<reference evidence="2" key="1">
    <citation type="submission" date="2023-03" db="EMBL/GenBank/DDBJ databases">
        <title>Massive genome expansion in bonnet fungi (Mycena s.s.) driven by repeated elements and novel gene families across ecological guilds.</title>
        <authorList>
            <consortium name="Lawrence Berkeley National Laboratory"/>
            <person name="Harder C.B."/>
            <person name="Miyauchi S."/>
            <person name="Viragh M."/>
            <person name="Kuo A."/>
            <person name="Thoen E."/>
            <person name="Andreopoulos B."/>
            <person name="Lu D."/>
            <person name="Skrede I."/>
            <person name="Drula E."/>
            <person name="Henrissat B."/>
            <person name="Morin E."/>
            <person name="Kohler A."/>
            <person name="Barry K."/>
            <person name="LaButti K."/>
            <person name="Morin E."/>
            <person name="Salamov A."/>
            <person name="Lipzen A."/>
            <person name="Mereny Z."/>
            <person name="Hegedus B."/>
            <person name="Baldrian P."/>
            <person name="Stursova M."/>
            <person name="Weitz H."/>
            <person name="Taylor A."/>
            <person name="Grigoriev I.V."/>
            <person name="Nagy L.G."/>
            <person name="Martin F."/>
            <person name="Kauserud H."/>
        </authorList>
    </citation>
    <scope>NUCLEOTIDE SEQUENCE</scope>
    <source>
        <strain evidence="2">CBHHK067</strain>
    </source>
</reference>
<dbReference type="EMBL" id="JARKIE010000071">
    <property type="protein sequence ID" value="KAJ7689556.1"/>
    <property type="molecule type" value="Genomic_DNA"/>
</dbReference>
<feature type="region of interest" description="Disordered" evidence="1">
    <location>
        <begin position="99"/>
        <end position="121"/>
    </location>
</feature>
<sequence>MSSPFTSKPGTNYRPDEGILGIQTLLAGPTLRLRRLDNEIATLQMTLNKLTVERASLGAYVDAHEALLSPAQRMPLEIIRPANIYDLPPNALQLCHERRGGARPPRAHLQRLESHLPLDTT</sequence>
<feature type="non-terminal residue" evidence="2">
    <location>
        <position position="121"/>
    </location>
</feature>
<protein>
    <submittedName>
        <fullName evidence="2">Uncharacterized protein</fullName>
    </submittedName>
</protein>
<evidence type="ECO:0000313" key="3">
    <source>
        <dbReference type="Proteomes" id="UP001221757"/>
    </source>
</evidence>
<evidence type="ECO:0000313" key="2">
    <source>
        <dbReference type="EMBL" id="KAJ7689556.1"/>
    </source>
</evidence>
<accession>A0AAD7GG73</accession>
<dbReference type="Proteomes" id="UP001221757">
    <property type="component" value="Unassembled WGS sequence"/>
</dbReference>
<proteinExistence type="predicted"/>
<organism evidence="2 3">
    <name type="scientific">Mycena rosella</name>
    <name type="common">Pink bonnet</name>
    <name type="synonym">Agaricus rosellus</name>
    <dbReference type="NCBI Taxonomy" id="1033263"/>
    <lineage>
        <taxon>Eukaryota</taxon>
        <taxon>Fungi</taxon>
        <taxon>Dikarya</taxon>
        <taxon>Basidiomycota</taxon>
        <taxon>Agaricomycotina</taxon>
        <taxon>Agaricomycetes</taxon>
        <taxon>Agaricomycetidae</taxon>
        <taxon>Agaricales</taxon>
        <taxon>Marasmiineae</taxon>
        <taxon>Mycenaceae</taxon>
        <taxon>Mycena</taxon>
    </lineage>
</organism>
<keyword evidence="3" id="KW-1185">Reference proteome</keyword>
<dbReference type="AlphaFoldDB" id="A0AAD7GG73"/>
<name>A0AAD7GG73_MYCRO</name>